<dbReference type="Proteomes" id="UP000252085">
    <property type="component" value="Unassembled WGS sequence"/>
</dbReference>
<protein>
    <recommendedName>
        <fullName evidence="1">Methyltransferase type 11 domain-containing protein</fullName>
    </recommendedName>
</protein>
<proteinExistence type="predicted"/>
<dbReference type="GO" id="GO:0008757">
    <property type="term" value="F:S-adenosylmethionine-dependent methyltransferase activity"/>
    <property type="evidence" value="ECO:0007669"/>
    <property type="project" value="InterPro"/>
</dbReference>
<reference evidence="2 3" key="1">
    <citation type="submission" date="2016-04" db="EMBL/GenBank/DDBJ databases">
        <authorList>
            <person name="Evans L.H."/>
            <person name="Alamgir A."/>
            <person name="Owens N."/>
            <person name="Weber N.D."/>
            <person name="Virtaneva K."/>
            <person name="Barbian K."/>
            <person name="Babar A."/>
            <person name="Rosenke K."/>
        </authorList>
    </citation>
    <scope>NUCLEOTIDE SEQUENCE [LARGE SCALE GENOMIC DNA]</scope>
    <source>
        <strain evidence="2">NIES-2108</strain>
    </source>
</reference>
<accession>A0A367RF78</accession>
<dbReference type="SUPFAM" id="SSF53335">
    <property type="entry name" value="S-adenosyl-L-methionine-dependent methyltransferases"/>
    <property type="match status" value="1"/>
</dbReference>
<sequence length="103" mass="11670">MNTNYDDASEAWKRELEHEGYEHHCYSAEDLKKINRLGRAWQTILKITKVTPPDRLFELGCGGGIYLASLAVNGFEVHGIDVSAAVASRAKNYLEEVGKFRWL</sequence>
<evidence type="ECO:0000259" key="1">
    <source>
        <dbReference type="Pfam" id="PF08241"/>
    </source>
</evidence>
<dbReference type="EMBL" id="LXQE01000152">
    <property type="protein sequence ID" value="RCJ35197.1"/>
    <property type="molecule type" value="Genomic_DNA"/>
</dbReference>
<feature type="domain" description="Methyltransferase type 11" evidence="1">
    <location>
        <begin position="58"/>
        <end position="98"/>
    </location>
</feature>
<evidence type="ECO:0000313" key="2">
    <source>
        <dbReference type="EMBL" id="RCJ35197.1"/>
    </source>
</evidence>
<dbReference type="CDD" id="cd02440">
    <property type="entry name" value="AdoMet_MTases"/>
    <property type="match status" value="1"/>
</dbReference>
<dbReference type="Pfam" id="PF08241">
    <property type="entry name" value="Methyltransf_11"/>
    <property type="match status" value="1"/>
</dbReference>
<name>A0A367RF78_NOSPU</name>
<dbReference type="InterPro" id="IPR029063">
    <property type="entry name" value="SAM-dependent_MTases_sf"/>
</dbReference>
<evidence type="ECO:0000313" key="3">
    <source>
        <dbReference type="Proteomes" id="UP000252085"/>
    </source>
</evidence>
<dbReference type="InterPro" id="IPR013216">
    <property type="entry name" value="Methyltransf_11"/>
</dbReference>
<dbReference type="Gene3D" id="3.40.50.150">
    <property type="entry name" value="Vaccinia Virus protein VP39"/>
    <property type="match status" value="1"/>
</dbReference>
<organism evidence="2 3">
    <name type="scientific">Nostoc punctiforme NIES-2108</name>
    <dbReference type="NCBI Taxonomy" id="1356359"/>
    <lineage>
        <taxon>Bacteria</taxon>
        <taxon>Bacillati</taxon>
        <taxon>Cyanobacteriota</taxon>
        <taxon>Cyanophyceae</taxon>
        <taxon>Nostocales</taxon>
        <taxon>Nostocaceae</taxon>
        <taxon>Nostoc</taxon>
    </lineage>
</organism>
<dbReference type="AlphaFoldDB" id="A0A367RF78"/>
<comment type="caution">
    <text evidence="2">The sequence shown here is derived from an EMBL/GenBank/DDBJ whole genome shotgun (WGS) entry which is preliminary data.</text>
</comment>
<gene>
    <name evidence="2" type="ORF">A6769_19100</name>
</gene>